<dbReference type="PROSITE" id="PS51625">
    <property type="entry name" value="SAM_MT_TRMB"/>
    <property type="match status" value="1"/>
</dbReference>
<evidence type="ECO:0000256" key="2">
    <source>
        <dbReference type="ARBA" id="ARBA00003015"/>
    </source>
</evidence>
<sequence>MTDNTRNTVEQAQAEGKYIRTIKSFVKREGRLTKGQQKALDQFWPTMGLEHKQGLVDFKTVFGNDNPVVLEIGFGMGASLVEMAKNAPDKNFVGIEVHLPGVGACLSSADEAGVTNLRLYNHDAIEILRDCIADESLTTVQLFFPDPWHKTRHHKRRIVQPAFVESLRTKLKMGGVFHMATDWENYSEHMIEVMDSTDTFSNIASKINSAANKTSVFVERPDSRPLTKFEQRGHRLGHGVWDIMFERVK</sequence>
<keyword evidence="6 7" id="KW-0819">tRNA processing</keyword>
<evidence type="ECO:0000256" key="1">
    <source>
        <dbReference type="ARBA" id="ARBA00000142"/>
    </source>
</evidence>
<reference evidence="8 9" key="1">
    <citation type="submission" date="2019-11" db="EMBL/GenBank/DDBJ databases">
        <title>P. haliotis isolates from Z. marina roots.</title>
        <authorList>
            <person name="Cohen M."/>
            <person name="Jospin G."/>
            <person name="Eisen J.A."/>
            <person name="Coil D.A."/>
        </authorList>
    </citation>
    <scope>NUCLEOTIDE SEQUENCE [LARGE SCALE GENOMIC DNA]</scope>
    <source>
        <strain evidence="8 9">UCD-MCMsp1aY</strain>
    </source>
</reference>
<feature type="binding site" evidence="7">
    <location>
        <position position="96"/>
    </location>
    <ligand>
        <name>S-adenosyl-L-methionine</name>
        <dbReference type="ChEBI" id="CHEBI:59789"/>
    </ligand>
</feature>
<keyword evidence="5 7" id="KW-0949">S-adenosyl-L-methionine</keyword>
<dbReference type="GO" id="GO:0008176">
    <property type="term" value="F:tRNA (guanine(46)-N7)-methyltransferase activity"/>
    <property type="evidence" value="ECO:0007669"/>
    <property type="project" value="UniProtKB-UniRule"/>
</dbReference>
<feature type="binding site" evidence="7">
    <location>
        <begin position="227"/>
        <end position="230"/>
    </location>
    <ligand>
        <name>substrate</name>
    </ligand>
</feature>
<evidence type="ECO:0000256" key="7">
    <source>
        <dbReference type="HAMAP-Rule" id="MF_01057"/>
    </source>
</evidence>
<dbReference type="NCBIfam" id="TIGR00091">
    <property type="entry name" value="tRNA (guanosine(46)-N7)-methyltransferase TrmB"/>
    <property type="match status" value="1"/>
</dbReference>
<dbReference type="InterPro" id="IPR055361">
    <property type="entry name" value="tRNA_methyltr_TrmB_bact"/>
</dbReference>
<proteinExistence type="inferred from homology"/>
<keyword evidence="3 7" id="KW-0489">Methyltransferase</keyword>
<dbReference type="InterPro" id="IPR029063">
    <property type="entry name" value="SAM-dependent_MTases_sf"/>
</dbReference>
<comment type="similarity">
    <text evidence="7">Belongs to the class I-like SAM-binding methyltransferase superfamily. TrmB family.</text>
</comment>
<evidence type="ECO:0000313" key="8">
    <source>
        <dbReference type="EMBL" id="MUH73003.1"/>
    </source>
</evidence>
<accession>A0A6N8F997</accession>
<dbReference type="GO" id="GO:0043527">
    <property type="term" value="C:tRNA methyltransferase complex"/>
    <property type="evidence" value="ECO:0007669"/>
    <property type="project" value="TreeGrafter"/>
</dbReference>
<dbReference type="HAMAP" id="MF_01057">
    <property type="entry name" value="tRNA_methyltr_TrmB"/>
    <property type="match status" value="1"/>
</dbReference>
<feature type="binding site" evidence="7">
    <location>
        <position position="150"/>
    </location>
    <ligand>
        <name>substrate</name>
    </ligand>
</feature>
<dbReference type="Proteomes" id="UP000439994">
    <property type="component" value="Unassembled WGS sequence"/>
</dbReference>
<feature type="binding site" evidence="7">
    <location>
        <position position="71"/>
    </location>
    <ligand>
        <name>S-adenosyl-L-methionine</name>
        <dbReference type="ChEBI" id="CHEBI:59789"/>
    </ligand>
</feature>
<comment type="catalytic activity">
    <reaction evidence="1 7">
        <text>guanosine(46) in tRNA + S-adenosyl-L-methionine = N(7)-methylguanosine(46) in tRNA + S-adenosyl-L-homocysteine</text>
        <dbReference type="Rhea" id="RHEA:42708"/>
        <dbReference type="Rhea" id="RHEA-COMP:10188"/>
        <dbReference type="Rhea" id="RHEA-COMP:10189"/>
        <dbReference type="ChEBI" id="CHEBI:57856"/>
        <dbReference type="ChEBI" id="CHEBI:59789"/>
        <dbReference type="ChEBI" id="CHEBI:74269"/>
        <dbReference type="ChEBI" id="CHEBI:74480"/>
        <dbReference type="EC" id="2.1.1.33"/>
    </reaction>
</comment>
<comment type="caution">
    <text evidence="8">The sequence shown here is derived from an EMBL/GenBank/DDBJ whole genome shotgun (WGS) entry which is preliminary data.</text>
</comment>
<dbReference type="UniPathway" id="UPA00989"/>
<dbReference type="CDD" id="cd02440">
    <property type="entry name" value="AdoMet_MTases"/>
    <property type="match status" value="1"/>
</dbReference>
<evidence type="ECO:0000256" key="5">
    <source>
        <dbReference type="ARBA" id="ARBA00022691"/>
    </source>
</evidence>
<evidence type="ECO:0000313" key="9">
    <source>
        <dbReference type="Proteomes" id="UP000439994"/>
    </source>
</evidence>
<keyword evidence="4 7" id="KW-0808">Transferase</keyword>
<organism evidence="8 9">
    <name type="scientific">Psychrosphaera haliotis</name>
    <dbReference type="NCBI Taxonomy" id="555083"/>
    <lineage>
        <taxon>Bacteria</taxon>
        <taxon>Pseudomonadati</taxon>
        <taxon>Pseudomonadota</taxon>
        <taxon>Gammaproteobacteria</taxon>
        <taxon>Alteromonadales</taxon>
        <taxon>Pseudoalteromonadaceae</taxon>
        <taxon>Psychrosphaera</taxon>
    </lineage>
</organism>
<feature type="binding site" evidence="7">
    <location>
        <position position="146"/>
    </location>
    <ligand>
        <name>S-adenosyl-L-methionine</name>
        <dbReference type="ChEBI" id="CHEBI:59789"/>
    </ligand>
</feature>
<dbReference type="PANTHER" id="PTHR23417">
    <property type="entry name" value="3-DEOXY-D-MANNO-OCTULOSONIC-ACID TRANSFERASE/TRNA GUANINE-N 7 - -METHYLTRANSFERASE"/>
    <property type="match status" value="1"/>
</dbReference>
<feature type="binding site" evidence="7">
    <location>
        <position position="123"/>
    </location>
    <ligand>
        <name>S-adenosyl-L-methionine</name>
        <dbReference type="ChEBI" id="CHEBI:59789"/>
    </ligand>
</feature>
<dbReference type="OrthoDB" id="9802090at2"/>
<comment type="pathway">
    <text evidence="7">tRNA modification; N(7)-methylguanine-tRNA biosynthesis.</text>
</comment>
<feature type="binding site" evidence="7">
    <location>
        <position position="182"/>
    </location>
    <ligand>
        <name>substrate</name>
    </ligand>
</feature>
<keyword evidence="9" id="KW-1185">Reference proteome</keyword>
<dbReference type="EMBL" id="WOCD01000005">
    <property type="protein sequence ID" value="MUH73003.1"/>
    <property type="molecule type" value="Genomic_DNA"/>
</dbReference>
<dbReference type="Gene3D" id="3.40.50.150">
    <property type="entry name" value="Vaccinia Virus protein VP39"/>
    <property type="match status" value="1"/>
</dbReference>
<dbReference type="Pfam" id="PF02390">
    <property type="entry name" value="Methyltransf_4"/>
    <property type="match status" value="1"/>
</dbReference>
<dbReference type="FunFam" id="3.40.50.150:FF:000024">
    <property type="entry name" value="tRNA (guanine-N(7)-)-methyltransferase"/>
    <property type="match status" value="1"/>
</dbReference>
<dbReference type="EC" id="2.1.1.33" evidence="7"/>
<evidence type="ECO:0000256" key="4">
    <source>
        <dbReference type="ARBA" id="ARBA00022679"/>
    </source>
</evidence>
<evidence type="ECO:0000256" key="6">
    <source>
        <dbReference type="ARBA" id="ARBA00022694"/>
    </source>
</evidence>
<comment type="function">
    <text evidence="2 7">Catalyzes the formation of N(7)-methylguanine at position 46 (m7G46) in tRNA.</text>
</comment>
<gene>
    <name evidence="7 8" type="primary">trmB</name>
    <name evidence="8" type="ORF">GNP35_11235</name>
</gene>
<dbReference type="AlphaFoldDB" id="A0A6N8F997"/>
<protein>
    <recommendedName>
        <fullName evidence="7">tRNA (guanine-N(7)-)-methyltransferase</fullName>
        <ecNumber evidence="7">2.1.1.33</ecNumber>
    </recommendedName>
    <alternativeName>
        <fullName evidence="7">tRNA (guanine(46)-N(7))-methyltransferase</fullName>
    </alternativeName>
    <alternativeName>
        <fullName evidence="7">tRNA(m7G46)-methyltransferase</fullName>
    </alternativeName>
</protein>
<dbReference type="RefSeq" id="WP_155696204.1">
    <property type="nucleotide sequence ID" value="NZ_WOCD01000005.1"/>
</dbReference>
<dbReference type="SUPFAM" id="SSF53335">
    <property type="entry name" value="S-adenosyl-L-methionine-dependent methyltransferases"/>
    <property type="match status" value="1"/>
</dbReference>
<evidence type="ECO:0000256" key="3">
    <source>
        <dbReference type="ARBA" id="ARBA00022603"/>
    </source>
</evidence>
<dbReference type="PANTHER" id="PTHR23417:SF14">
    <property type="entry name" value="PENTACOTRIPEPTIDE-REPEAT REGION OF PRORP DOMAIN-CONTAINING PROTEIN"/>
    <property type="match status" value="1"/>
</dbReference>
<name>A0A6N8F997_9GAMM</name>
<dbReference type="InterPro" id="IPR003358">
    <property type="entry name" value="tRNA_(Gua-N-7)_MeTrfase_Trmb"/>
</dbReference>
<comment type="caution">
    <text evidence="7">Lacks conserved residue(s) required for the propagation of feature annotation.</text>
</comment>